<name>A0A2N3IQK9_AERSO</name>
<dbReference type="Proteomes" id="UP000233467">
    <property type="component" value="Unassembled WGS sequence"/>
</dbReference>
<accession>A0A2N3IQK9</accession>
<protein>
    <submittedName>
        <fullName evidence="1">Uncharacterized protein</fullName>
    </submittedName>
</protein>
<keyword evidence="2" id="KW-1185">Reference proteome</keyword>
<evidence type="ECO:0000313" key="1">
    <source>
        <dbReference type="EMBL" id="PKQ73761.1"/>
    </source>
</evidence>
<reference evidence="1 2" key="1">
    <citation type="journal article" date="2017" name="Front. Microbiol.">
        <title>Strong Genomic and Phenotypic Heterogeneity in the Aeromonas sobria Species Complex.</title>
        <authorList>
            <person name="Gauthier J."/>
            <person name="Vincent A.T."/>
            <person name="Charette S.J."/>
            <person name="Derome N."/>
        </authorList>
    </citation>
    <scope>NUCLEOTIDE SEQUENCE [LARGE SCALE GENOMIC DNA]</scope>
    <source>
        <strain evidence="1 2">TM18</strain>
    </source>
</reference>
<organism evidence="1 2">
    <name type="scientific">Aeromonas sobria</name>
    <dbReference type="NCBI Taxonomy" id="646"/>
    <lineage>
        <taxon>Bacteria</taxon>
        <taxon>Pseudomonadati</taxon>
        <taxon>Pseudomonadota</taxon>
        <taxon>Gammaproteobacteria</taxon>
        <taxon>Aeromonadales</taxon>
        <taxon>Aeromonadaceae</taxon>
        <taxon>Aeromonas</taxon>
    </lineage>
</organism>
<dbReference type="EMBL" id="NQMM01000052">
    <property type="protein sequence ID" value="PKQ73761.1"/>
    <property type="molecule type" value="Genomic_DNA"/>
</dbReference>
<dbReference type="RefSeq" id="WP_101325797.1">
    <property type="nucleotide sequence ID" value="NZ_NQMM01000052.1"/>
</dbReference>
<proteinExistence type="predicted"/>
<evidence type="ECO:0000313" key="2">
    <source>
        <dbReference type="Proteomes" id="UP000233467"/>
    </source>
</evidence>
<dbReference type="AlphaFoldDB" id="A0A2N3IQK9"/>
<gene>
    <name evidence="1" type="ORF">CJP16_18320</name>
</gene>
<comment type="caution">
    <text evidence="1">The sequence shown here is derived from an EMBL/GenBank/DDBJ whole genome shotgun (WGS) entry which is preliminary data.</text>
</comment>
<sequence>MGRIKLKIWILLLGWLWLQPALARHQLESALPGHDDHHCLVCALHLDGKQVITATPYCFPNATSALPVVASMQLSTNSAALHSYAIRAPPFSAFFYPFV</sequence>